<dbReference type="AlphaFoldDB" id="A0A6J6QZW8"/>
<reference evidence="2" key="1">
    <citation type="submission" date="2020-05" db="EMBL/GenBank/DDBJ databases">
        <authorList>
            <person name="Chiriac C."/>
            <person name="Salcher M."/>
            <person name="Ghai R."/>
            <person name="Kavagutti S V."/>
        </authorList>
    </citation>
    <scope>NUCLEOTIDE SEQUENCE</scope>
</reference>
<feature type="region of interest" description="Disordered" evidence="1">
    <location>
        <begin position="29"/>
        <end position="52"/>
    </location>
</feature>
<name>A0A6J6QZW8_9ZZZZ</name>
<protein>
    <submittedName>
        <fullName evidence="2">Unannotated protein</fullName>
    </submittedName>
</protein>
<sequence>MKKSRIALAFIAGASLIVAACGGDDGGSVATDAPAASEAPASSEAPVTEAPAEELTASDIGITADTIKIGVAVSDLEAIRAMGISIPETLTTDHLFDRWNVFFEKWNAEGGINGRMVEPVRLVWNPLDPSTFDTLVADATVNNELFMVVNGTGLSSTARGLLLAAGVPIMYGDVMGQAELDTGLAISLSAPSETVAEAGVTAWMNSTDAAPGSVVGVLSNNTLVGAAAGKAAEAALTAGGFTPKLIEINSTQGDAAATNEEGAAAVAVFEAEGVVQTFVSTPFTETQGFWGAAAAAGLKFSLLDTSSSGCSAFGLSRAPAAAVGSDCVTAYDHSTDGTSIRPDTEFEAECRAFFDASFSEYYGGPSNPGVPAGNIYTDANGKTLNSDYTPQECALANIINLGLTAAGVNPTRQSYIDAVLNLGEVPLALAGGGTGKFAPGKPFAANALHTVRITAAALDTAPDANGLYNGCAAPVNCGVVVGDWTPIS</sequence>
<dbReference type="Gene3D" id="3.40.50.2300">
    <property type="match status" value="2"/>
</dbReference>
<organism evidence="2">
    <name type="scientific">freshwater metagenome</name>
    <dbReference type="NCBI Taxonomy" id="449393"/>
    <lineage>
        <taxon>unclassified sequences</taxon>
        <taxon>metagenomes</taxon>
        <taxon>ecological metagenomes</taxon>
    </lineage>
</organism>
<accession>A0A6J6QZW8</accession>
<gene>
    <name evidence="2" type="ORF">UFOPK2658_00644</name>
</gene>
<dbReference type="PROSITE" id="PS51257">
    <property type="entry name" value="PROKAR_LIPOPROTEIN"/>
    <property type="match status" value="1"/>
</dbReference>
<dbReference type="EMBL" id="CAEZYH010000018">
    <property type="protein sequence ID" value="CAB4715153.1"/>
    <property type="molecule type" value="Genomic_DNA"/>
</dbReference>
<proteinExistence type="predicted"/>
<evidence type="ECO:0000313" key="2">
    <source>
        <dbReference type="EMBL" id="CAB4715153.1"/>
    </source>
</evidence>
<dbReference type="SUPFAM" id="SSF53822">
    <property type="entry name" value="Periplasmic binding protein-like I"/>
    <property type="match status" value="1"/>
</dbReference>
<evidence type="ECO:0000256" key="1">
    <source>
        <dbReference type="SAM" id="MobiDB-lite"/>
    </source>
</evidence>
<dbReference type="InterPro" id="IPR028082">
    <property type="entry name" value="Peripla_BP_I"/>
</dbReference>